<dbReference type="STRING" id="4846.A0A367JU22"/>
<accession>A0A367JU22</accession>
<name>A0A367JU22_RHIST</name>
<dbReference type="EMBL" id="PJQM01002708">
    <property type="protein sequence ID" value="RCH93349.1"/>
    <property type="molecule type" value="Genomic_DNA"/>
</dbReference>
<dbReference type="InterPro" id="IPR012677">
    <property type="entry name" value="Nucleotide-bd_a/b_plait_sf"/>
</dbReference>
<dbReference type="OrthoDB" id="10251848at2759"/>
<reference evidence="1 2" key="1">
    <citation type="journal article" date="2018" name="G3 (Bethesda)">
        <title>Phylogenetic and Phylogenomic Definition of Rhizopus Species.</title>
        <authorList>
            <person name="Gryganskyi A.P."/>
            <person name="Golan J."/>
            <person name="Dolatabadi S."/>
            <person name="Mondo S."/>
            <person name="Robb S."/>
            <person name="Idnurm A."/>
            <person name="Muszewska A."/>
            <person name="Steczkiewicz K."/>
            <person name="Masonjones S."/>
            <person name="Liao H.L."/>
            <person name="Gajdeczka M.T."/>
            <person name="Anike F."/>
            <person name="Vuek A."/>
            <person name="Anishchenko I.M."/>
            <person name="Voigt K."/>
            <person name="de Hoog G.S."/>
            <person name="Smith M.E."/>
            <person name="Heitman J."/>
            <person name="Vilgalys R."/>
            <person name="Stajich J.E."/>
        </authorList>
    </citation>
    <scope>NUCLEOTIDE SEQUENCE [LARGE SCALE GENOMIC DNA]</scope>
    <source>
        <strain evidence="1 2">LSU 92-RS-03</strain>
    </source>
</reference>
<protein>
    <submittedName>
        <fullName evidence="1">Pre-mRNA-splicing factor</fullName>
    </submittedName>
</protein>
<keyword evidence="2" id="KW-1185">Reference proteome</keyword>
<feature type="non-terminal residue" evidence="1">
    <location>
        <position position="66"/>
    </location>
</feature>
<evidence type="ECO:0000313" key="1">
    <source>
        <dbReference type="EMBL" id="RCH93349.1"/>
    </source>
</evidence>
<dbReference type="AlphaFoldDB" id="A0A367JU22"/>
<dbReference type="Proteomes" id="UP000253551">
    <property type="component" value="Unassembled WGS sequence"/>
</dbReference>
<evidence type="ECO:0000313" key="2">
    <source>
        <dbReference type="Proteomes" id="UP000253551"/>
    </source>
</evidence>
<dbReference type="Gene3D" id="3.30.70.330">
    <property type="match status" value="1"/>
</dbReference>
<organism evidence="1 2">
    <name type="scientific">Rhizopus stolonifer</name>
    <name type="common">Rhizopus nigricans</name>
    <dbReference type="NCBI Taxonomy" id="4846"/>
    <lineage>
        <taxon>Eukaryota</taxon>
        <taxon>Fungi</taxon>
        <taxon>Fungi incertae sedis</taxon>
        <taxon>Mucoromycota</taxon>
        <taxon>Mucoromycotina</taxon>
        <taxon>Mucoromycetes</taxon>
        <taxon>Mucorales</taxon>
        <taxon>Mucorineae</taxon>
        <taxon>Rhizopodaceae</taxon>
        <taxon>Rhizopus</taxon>
    </lineage>
</organism>
<sequence length="66" mass="7748">MWHRVPTTEDHVETTIDCFGRDKFTEFRQDMGGIGGFIRENKTLYIGRIAITDDVDEVIKRHFGQF</sequence>
<proteinExistence type="predicted"/>
<comment type="caution">
    <text evidence="1">The sequence shown here is derived from an EMBL/GenBank/DDBJ whole genome shotgun (WGS) entry which is preliminary data.</text>
</comment>
<gene>
    <name evidence="1" type="primary">CWC2_2</name>
    <name evidence="1" type="ORF">CU098_011388</name>
</gene>